<comment type="subcellular location">
    <subcellularLocation>
        <location evidence="1 7">Cell membrane</location>
        <topology evidence="1 7">Multi-pass membrane protein</topology>
    </subcellularLocation>
</comment>
<dbReference type="Pfam" id="PF00528">
    <property type="entry name" value="BPD_transp_1"/>
    <property type="match status" value="1"/>
</dbReference>
<protein>
    <submittedName>
        <fullName evidence="10">Peptide/nickel transport system permease protein</fullName>
    </submittedName>
</protein>
<dbReference type="InterPro" id="IPR053523">
    <property type="entry name" value="Oligopeptide_permease_AppC"/>
</dbReference>
<dbReference type="AlphaFoldDB" id="A0A1G7TXA9"/>
<evidence type="ECO:0000256" key="3">
    <source>
        <dbReference type="ARBA" id="ARBA00022475"/>
    </source>
</evidence>
<name>A0A1G7TXA9_9BACL</name>
<keyword evidence="4 7" id="KW-0812">Transmembrane</keyword>
<dbReference type="GO" id="GO:0005886">
    <property type="term" value="C:plasma membrane"/>
    <property type="evidence" value="ECO:0007669"/>
    <property type="project" value="UniProtKB-SubCell"/>
</dbReference>
<feature type="transmembrane region" description="Helical" evidence="7">
    <location>
        <begin position="275"/>
        <end position="295"/>
    </location>
</feature>
<dbReference type="PANTHER" id="PTHR43386">
    <property type="entry name" value="OLIGOPEPTIDE TRANSPORT SYSTEM PERMEASE PROTEIN APPC"/>
    <property type="match status" value="1"/>
</dbReference>
<dbReference type="Gene3D" id="1.10.3720.10">
    <property type="entry name" value="MetI-like"/>
    <property type="match status" value="1"/>
</dbReference>
<evidence type="ECO:0000256" key="7">
    <source>
        <dbReference type="RuleBase" id="RU363032"/>
    </source>
</evidence>
<dbReference type="PROSITE" id="PS50928">
    <property type="entry name" value="ABC_TM1"/>
    <property type="match status" value="1"/>
</dbReference>
<dbReference type="OrthoDB" id="9797472at2"/>
<evidence type="ECO:0000256" key="8">
    <source>
        <dbReference type="SAM" id="MobiDB-lite"/>
    </source>
</evidence>
<evidence type="ECO:0000256" key="6">
    <source>
        <dbReference type="ARBA" id="ARBA00023136"/>
    </source>
</evidence>
<feature type="region of interest" description="Disordered" evidence="8">
    <location>
        <begin position="1"/>
        <end position="23"/>
    </location>
</feature>
<feature type="transmembrane region" description="Helical" evidence="7">
    <location>
        <begin position="106"/>
        <end position="131"/>
    </location>
</feature>
<accession>A0A1G7TXA9</accession>
<dbReference type="Proteomes" id="UP000198972">
    <property type="component" value="Unassembled WGS sequence"/>
</dbReference>
<sequence length="306" mass="33821">MSVTEIPWRQDAAASDKGEEHEQPIHEIESYAKQVRRKFLKHKLAVWGLVTTLLLLGIGILAPWIAPYNPNEVTDVFAARPSLMHWLGTDQVGRDVLSRLIYGTRVSLIIGFVTVALYVTFGTLIGMLAGYYGRWLDMLLMRITDIFLSFPYMLVVLVIVSILGANISTIMIVLALFKWPTIAMLVRGSVLSIKEMDYVRASMTLGYSTPRILFRHILPNALSPIIVNATFGVASTILSEAGLSFLGMGVKSPQASLGNMLHDAQSLTVLTDQHWLWLPAGLVILITVLAFNFVGDGLRDALDARP</sequence>
<keyword evidence="11" id="KW-1185">Reference proteome</keyword>
<dbReference type="InterPro" id="IPR000515">
    <property type="entry name" value="MetI-like"/>
</dbReference>
<organism evidence="10 11">
    <name type="scientific">Fontibacillus panacisegetis</name>
    <dbReference type="NCBI Taxonomy" id="670482"/>
    <lineage>
        <taxon>Bacteria</taxon>
        <taxon>Bacillati</taxon>
        <taxon>Bacillota</taxon>
        <taxon>Bacilli</taxon>
        <taxon>Bacillales</taxon>
        <taxon>Paenibacillaceae</taxon>
        <taxon>Fontibacillus</taxon>
    </lineage>
</organism>
<comment type="similarity">
    <text evidence="7">Belongs to the binding-protein-dependent transport system permease family.</text>
</comment>
<feature type="transmembrane region" description="Helical" evidence="7">
    <location>
        <begin position="44"/>
        <end position="66"/>
    </location>
</feature>
<dbReference type="PANTHER" id="PTHR43386:SF1">
    <property type="entry name" value="D,D-DIPEPTIDE TRANSPORT SYSTEM PERMEASE PROTEIN DDPC-RELATED"/>
    <property type="match status" value="1"/>
</dbReference>
<evidence type="ECO:0000259" key="9">
    <source>
        <dbReference type="PROSITE" id="PS50928"/>
    </source>
</evidence>
<dbReference type="GO" id="GO:0055085">
    <property type="term" value="P:transmembrane transport"/>
    <property type="evidence" value="ECO:0007669"/>
    <property type="project" value="InterPro"/>
</dbReference>
<dbReference type="RefSeq" id="WP_091235852.1">
    <property type="nucleotide sequence ID" value="NZ_FNBG01000040.1"/>
</dbReference>
<dbReference type="EMBL" id="FNBG01000040">
    <property type="protein sequence ID" value="SDG39721.1"/>
    <property type="molecule type" value="Genomic_DNA"/>
</dbReference>
<proteinExistence type="inferred from homology"/>
<evidence type="ECO:0000256" key="5">
    <source>
        <dbReference type="ARBA" id="ARBA00022989"/>
    </source>
</evidence>
<dbReference type="NCBIfam" id="NF045476">
    <property type="entry name" value="Opp4C"/>
    <property type="match status" value="1"/>
</dbReference>
<keyword evidence="2 7" id="KW-0813">Transport</keyword>
<evidence type="ECO:0000256" key="2">
    <source>
        <dbReference type="ARBA" id="ARBA00022448"/>
    </source>
</evidence>
<evidence type="ECO:0000256" key="4">
    <source>
        <dbReference type="ARBA" id="ARBA00022692"/>
    </source>
</evidence>
<keyword evidence="6 7" id="KW-0472">Membrane</keyword>
<keyword evidence="5 7" id="KW-1133">Transmembrane helix</keyword>
<dbReference type="InterPro" id="IPR035906">
    <property type="entry name" value="MetI-like_sf"/>
</dbReference>
<dbReference type="InterPro" id="IPR050366">
    <property type="entry name" value="BP-dependent_transpt_permease"/>
</dbReference>
<feature type="compositionally biased region" description="Basic and acidic residues" evidence="8">
    <location>
        <begin position="14"/>
        <end position="23"/>
    </location>
</feature>
<keyword evidence="3" id="KW-1003">Cell membrane</keyword>
<gene>
    <name evidence="10" type="ORF">SAMN04488542_14020</name>
</gene>
<dbReference type="STRING" id="670482.SAMN04488542_14020"/>
<evidence type="ECO:0000313" key="10">
    <source>
        <dbReference type="EMBL" id="SDG39721.1"/>
    </source>
</evidence>
<dbReference type="Pfam" id="PF12911">
    <property type="entry name" value="OppC_N"/>
    <property type="match status" value="1"/>
</dbReference>
<feature type="domain" description="ABC transmembrane type-1" evidence="9">
    <location>
        <begin position="104"/>
        <end position="295"/>
    </location>
</feature>
<evidence type="ECO:0000256" key="1">
    <source>
        <dbReference type="ARBA" id="ARBA00004651"/>
    </source>
</evidence>
<evidence type="ECO:0000313" key="11">
    <source>
        <dbReference type="Proteomes" id="UP000198972"/>
    </source>
</evidence>
<dbReference type="SUPFAM" id="SSF161098">
    <property type="entry name" value="MetI-like"/>
    <property type="match status" value="1"/>
</dbReference>
<dbReference type="InterPro" id="IPR025966">
    <property type="entry name" value="OppC_N"/>
</dbReference>
<reference evidence="10 11" key="1">
    <citation type="submission" date="2016-10" db="EMBL/GenBank/DDBJ databases">
        <authorList>
            <person name="de Groot N.N."/>
        </authorList>
    </citation>
    <scope>NUCLEOTIDE SEQUENCE [LARGE SCALE GENOMIC DNA]</scope>
    <source>
        <strain evidence="10 11">DSM 28129</strain>
    </source>
</reference>
<feature type="transmembrane region" description="Helical" evidence="7">
    <location>
        <begin position="152"/>
        <end position="177"/>
    </location>
</feature>
<dbReference type="CDD" id="cd06261">
    <property type="entry name" value="TM_PBP2"/>
    <property type="match status" value="1"/>
</dbReference>